<proteinExistence type="predicted"/>
<dbReference type="Proteomes" id="UP000755585">
    <property type="component" value="Unassembled WGS sequence"/>
</dbReference>
<reference evidence="1 2" key="1">
    <citation type="submission" date="2021-03" db="EMBL/GenBank/DDBJ databases">
        <title>Sequencing the genomes of 1000 actinobacteria strains.</title>
        <authorList>
            <person name="Klenk H.-P."/>
        </authorList>
    </citation>
    <scope>NUCLEOTIDE SEQUENCE [LARGE SCALE GENOMIC DNA]</scope>
    <source>
        <strain evidence="1 2">DSM 18824</strain>
    </source>
</reference>
<name>A0ABS4USA0_9ACTN</name>
<sequence>MGPFAPALSAPGQLVVADGHCLDTLIAAFG</sequence>
<dbReference type="EMBL" id="JAGINT010000002">
    <property type="protein sequence ID" value="MBP2354510.1"/>
    <property type="molecule type" value="Genomic_DNA"/>
</dbReference>
<gene>
    <name evidence="1" type="ORF">JOF29_005620</name>
</gene>
<evidence type="ECO:0000313" key="2">
    <source>
        <dbReference type="Proteomes" id="UP000755585"/>
    </source>
</evidence>
<organism evidence="1 2">
    <name type="scientific">Kribbella aluminosa</name>
    <dbReference type="NCBI Taxonomy" id="416017"/>
    <lineage>
        <taxon>Bacteria</taxon>
        <taxon>Bacillati</taxon>
        <taxon>Actinomycetota</taxon>
        <taxon>Actinomycetes</taxon>
        <taxon>Propionibacteriales</taxon>
        <taxon>Kribbellaceae</taxon>
        <taxon>Kribbella</taxon>
    </lineage>
</organism>
<comment type="caution">
    <text evidence="1">The sequence shown here is derived from an EMBL/GenBank/DDBJ whole genome shotgun (WGS) entry which is preliminary data.</text>
</comment>
<protein>
    <submittedName>
        <fullName evidence="1">Uncharacterized protein</fullName>
    </submittedName>
</protein>
<accession>A0ABS4USA0</accession>
<evidence type="ECO:0000313" key="1">
    <source>
        <dbReference type="EMBL" id="MBP2354510.1"/>
    </source>
</evidence>
<keyword evidence="2" id="KW-1185">Reference proteome</keyword>